<sequence length="493" mass="52017">MLTELATKIGLVTGTPVTPATNEVIAEGYDNVPFDEIRIGQSASMSRQLTMDDIELFATVSGNSNPVHLDEKYAAKTRHHKIIAHGMWSGALVSGVLGSKLPGSGTVYLGQDLNFLHTVGLGDIITATVTVIEKHTESKEVILDCVCVNQDGQVIVTGTAKVAAPTQKVHQDTQDLPEVQLIHHDQHDALLQKCAALDPVPTAVVYPCNESALRGAVEAAQANLIDPILVGPAELIREIAATFAIDISPYRLVDAEFGPDAAEAAAQLARTGEVEALMKGSLHTDELMGAVVRKENCLRTKSRISHVFVMNVPTYERTLMITDAAINIAPTLEDKVHIVQNAIHLAHALGVEKPNVGILSAVENINLKIPSTLEAAVLCKMADRGQITGGVLDGPLAFDNAISAEAAKTKGICSPVAGVVDILLVPDLESGNMLAKQLSFLANADAAGIVLGAKVPIILTSRADNLRSRLASCAVAALLAAANRTARHAPVIK</sequence>
<dbReference type="Pfam" id="PF01575">
    <property type="entry name" value="MaoC_dehydratas"/>
    <property type="match status" value="1"/>
</dbReference>
<evidence type="ECO:0000313" key="5">
    <source>
        <dbReference type="EMBL" id="AAZ46841.1"/>
    </source>
</evidence>
<evidence type="ECO:0000256" key="2">
    <source>
        <dbReference type="ARBA" id="ARBA00023315"/>
    </source>
</evidence>
<dbReference type="PANTHER" id="PTHR43356:SF2">
    <property type="entry name" value="PHOSPHATE ACETYLTRANSFERASE"/>
    <property type="match status" value="1"/>
</dbReference>
<reference evidence="5" key="1">
    <citation type="submission" date="2005-08" db="EMBL/GenBank/DDBJ databases">
        <title>Complete sequence of Dechloromonas aromatica RCB.</title>
        <authorList>
            <person name="Salinero K.K."/>
            <person name="Copeland A."/>
            <person name="Lucas S."/>
            <person name="Lapidus A."/>
            <person name="Barry K."/>
            <person name="Detter J.C."/>
            <person name="Glavina T."/>
            <person name="Hammon N."/>
            <person name="Israni S."/>
            <person name="Pitluck S."/>
            <person name="Di Bartolo G."/>
            <person name="Trong S."/>
            <person name="Schmutz J."/>
            <person name="Larimer F."/>
            <person name="Land M."/>
            <person name="Ivanova N."/>
            <person name="Richardson P."/>
        </authorList>
    </citation>
    <scope>NUCLEOTIDE SEQUENCE</scope>
    <source>
        <strain evidence="5">RCB</strain>
    </source>
</reference>
<evidence type="ECO:0000259" key="3">
    <source>
        <dbReference type="Pfam" id="PF01515"/>
    </source>
</evidence>
<dbReference type="eggNOG" id="COG2030">
    <property type="taxonomic scope" value="Bacteria"/>
</dbReference>
<dbReference type="KEGG" id="dar:Daro_2098"/>
<dbReference type="HOGENOM" id="CLU_042890_0_1_4"/>
<dbReference type="InterPro" id="IPR002505">
    <property type="entry name" value="PTA_PTB"/>
</dbReference>
<dbReference type="AlphaFoldDB" id="Q47E90"/>
<dbReference type="InterPro" id="IPR029069">
    <property type="entry name" value="HotDog_dom_sf"/>
</dbReference>
<dbReference type="SUPFAM" id="SSF54637">
    <property type="entry name" value="Thioesterase/thiol ester dehydrase-isomerase"/>
    <property type="match status" value="1"/>
</dbReference>
<dbReference type="EMBL" id="CP000089">
    <property type="protein sequence ID" value="AAZ46841.1"/>
    <property type="molecule type" value="Genomic_DNA"/>
</dbReference>
<dbReference type="SUPFAM" id="SSF53659">
    <property type="entry name" value="Isocitrate/Isopropylmalate dehydrogenase-like"/>
    <property type="match status" value="1"/>
</dbReference>
<dbReference type="InterPro" id="IPR050500">
    <property type="entry name" value="Phos_Acetyltrans/Butyryltrans"/>
</dbReference>
<gene>
    <name evidence="5" type="ordered locus">Daro_2098</name>
</gene>
<dbReference type="Gene3D" id="3.40.718.10">
    <property type="entry name" value="Isopropylmalate Dehydrogenase"/>
    <property type="match status" value="1"/>
</dbReference>
<dbReference type="GO" id="GO:0050182">
    <property type="term" value="F:phosphate butyryltransferase activity"/>
    <property type="evidence" value="ECO:0007669"/>
    <property type="project" value="UniProtKB-EC"/>
</dbReference>
<proteinExistence type="predicted"/>
<protein>
    <submittedName>
        <fullName evidence="5">Phosphate butyryltransferase</fullName>
        <ecNumber evidence="5">2.3.1.19</ecNumber>
    </submittedName>
</protein>
<dbReference type="CDD" id="cd03449">
    <property type="entry name" value="R_hydratase"/>
    <property type="match status" value="1"/>
</dbReference>
<dbReference type="STRING" id="159087.Daro_2098"/>
<dbReference type="InterPro" id="IPR002539">
    <property type="entry name" value="MaoC-like_dom"/>
</dbReference>
<accession>Q47E90</accession>
<dbReference type="NCBIfam" id="NF008852">
    <property type="entry name" value="PRK11890.1"/>
    <property type="match status" value="1"/>
</dbReference>
<keyword evidence="2 5" id="KW-0012">Acyltransferase</keyword>
<name>Q47E90_DECAR</name>
<evidence type="ECO:0000259" key="4">
    <source>
        <dbReference type="Pfam" id="PF01575"/>
    </source>
</evidence>
<feature type="domain" description="Phosphate acetyl/butaryl transferase" evidence="3">
    <location>
        <begin position="260"/>
        <end position="477"/>
    </location>
</feature>
<dbReference type="PANTHER" id="PTHR43356">
    <property type="entry name" value="PHOSPHATE ACETYLTRANSFERASE"/>
    <property type="match status" value="1"/>
</dbReference>
<dbReference type="Gene3D" id="3.10.129.10">
    <property type="entry name" value="Hotdog Thioesterase"/>
    <property type="match status" value="1"/>
</dbReference>
<dbReference type="NCBIfam" id="NF006045">
    <property type="entry name" value="PRK08190.1"/>
    <property type="match status" value="1"/>
</dbReference>
<evidence type="ECO:0000256" key="1">
    <source>
        <dbReference type="ARBA" id="ARBA00022679"/>
    </source>
</evidence>
<dbReference type="Pfam" id="PF01515">
    <property type="entry name" value="PTA_PTB"/>
    <property type="match status" value="1"/>
</dbReference>
<organism evidence="5">
    <name type="scientific">Dechloromonas aromatica (strain RCB)</name>
    <dbReference type="NCBI Taxonomy" id="159087"/>
    <lineage>
        <taxon>Bacteria</taxon>
        <taxon>Pseudomonadati</taxon>
        <taxon>Pseudomonadota</taxon>
        <taxon>Betaproteobacteria</taxon>
        <taxon>Rhodocyclales</taxon>
        <taxon>Azonexaceae</taxon>
        <taxon>Dechloromonas</taxon>
    </lineage>
</organism>
<feature type="domain" description="MaoC-like" evidence="4">
    <location>
        <begin position="44"/>
        <end position="136"/>
    </location>
</feature>
<dbReference type="EC" id="2.3.1.19" evidence="5"/>
<dbReference type="eggNOG" id="COG0280">
    <property type="taxonomic scope" value="Bacteria"/>
</dbReference>
<keyword evidence="1 5" id="KW-0808">Transferase</keyword>